<reference evidence="1" key="1">
    <citation type="submission" date="2022-11" db="EMBL/GenBank/DDBJ databases">
        <title>beta-Carotene-producing bacterium, Jeongeuplla avenae sp. nov., alleviates the salt stress of Arabidopsis seedlings.</title>
        <authorList>
            <person name="Jiang L."/>
            <person name="Lee J."/>
        </authorList>
    </citation>
    <scope>NUCLEOTIDE SEQUENCE</scope>
    <source>
        <strain evidence="1">DY_R2A_6</strain>
    </source>
</reference>
<evidence type="ECO:0000313" key="1">
    <source>
        <dbReference type="EMBL" id="WAJ27823.1"/>
    </source>
</evidence>
<protein>
    <submittedName>
        <fullName evidence="1">Uncharacterized protein</fullName>
    </submittedName>
</protein>
<dbReference type="Proteomes" id="UP001163223">
    <property type="component" value="Chromosome"/>
</dbReference>
<dbReference type="EMBL" id="CP113520">
    <property type="protein sequence ID" value="WAJ27823.1"/>
    <property type="molecule type" value="Genomic_DNA"/>
</dbReference>
<name>A0ACD4NM24_9HYPH</name>
<organism evidence="1 2">
    <name type="scientific">Antarcticirhabdus aurantiaca</name>
    <dbReference type="NCBI Taxonomy" id="2606717"/>
    <lineage>
        <taxon>Bacteria</taxon>
        <taxon>Pseudomonadati</taxon>
        <taxon>Pseudomonadota</taxon>
        <taxon>Alphaproteobacteria</taxon>
        <taxon>Hyphomicrobiales</taxon>
        <taxon>Aurantimonadaceae</taxon>
        <taxon>Antarcticirhabdus</taxon>
    </lineage>
</organism>
<sequence>MTISNDPSGTPATEPDAARRGLLHPARRRRTATAALTGAALLAIGAGAGAAGWSALQPEPATFDPALGATPVAQLNEGERVELQGRVAEIFGNKFVLEDATGRALVETGRRGEGGQLVAAGETVTVQGRFEKGSLRAGSLQRADGAVEELRPAPPPRPPHERP</sequence>
<evidence type="ECO:0000313" key="2">
    <source>
        <dbReference type="Proteomes" id="UP001163223"/>
    </source>
</evidence>
<gene>
    <name evidence="1" type="ORF">OXU80_23750</name>
</gene>
<accession>A0ACD4NM24</accession>
<keyword evidence="2" id="KW-1185">Reference proteome</keyword>
<proteinExistence type="predicted"/>